<evidence type="ECO:0000313" key="3">
    <source>
        <dbReference type="EMBL" id="KAF7232956.1"/>
    </source>
</evidence>
<evidence type="ECO:0000256" key="1">
    <source>
        <dbReference type="SAM" id="MobiDB-lite"/>
    </source>
</evidence>
<keyword evidence="4" id="KW-1185">Reference proteome</keyword>
<sequence length="142" mass="15616">MTTASTSFNGTELESLPDLSTPTPITKGEQITSILIAVGLLAILTICIVLLILRTVKTRHPDQLTIKRKDRRPVTLETHCMEDAVQPDVTSVTYTNPQPGNGRLVAGVREAPTRRGNKKWYDSTAIPFMDDGDYPPGTVYSF</sequence>
<name>A0A8S9YA04_9TREM</name>
<evidence type="ECO:0000313" key="4">
    <source>
        <dbReference type="Proteomes" id="UP000822476"/>
    </source>
</evidence>
<keyword evidence="2" id="KW-1133">Transmembrane helix</keyword>
<keyword evidence="2" id="KW-0472">Membrane</keyword>
<dbReference type="EMBL" id="JTDE01021417">
    <property type="protein sequence ID" value="KAF7232956.1"/>
    <property type="molecule type" value="Genomic_DNA"/>
</dbReference>
<proteinExistence type="predicted"/>
<dbReference type="OrthoDB" id="6273711at2759"/>
<dbReference type="Proteomes" id="UP000822476">
    <property type="component" value="Unassembled WGS sequence"/>
</dbReference>
<feature type="transmembrane region" description="Helical" evidence="2">
    <location>
        <begin position="31"/>
        <end position="53"/>
    </location>
</feature>
<dbReference type="AlphaFoldDB" id="A0A8S9YA04"/>
<evidence type="ECO:0000256" key="2">
    <source>
        <dbReference type="SAM" id="Phobius"/>
    </source>
</evidence>
<reference evidence="3" key="1">
    <citation type="submission" date="2019-07" db="EMBL/GenBank/DDBJ databases">
        <title>Annotation for the trematode Paragonimus miyazaki's.</title>
        <authorList>
            <person name="Choi Y.-J."/>
        </authorList>
    </citation>
    <scope>NUCLEOTIDE SEQUENCE</scope>
    <source>
        <strain evidence="3">Japan</strain>
    </source>
</reference>
<keyword evidence="2" id="KW-0812">Transmembrane</keyword>
<gene>
    <name evidence="3" type="ORF">EG68_10001</name>
</gene>
<protein>
    <submittedName>
        <fullName evidence="3">Uncharacterized protein</fullName>
    </submittedName>
</protein>
<accession>A0A8S9YA04</accession>
<feature type="region of interest" description="Disordered" evidence="1">
    <location>
        <begin position="1"/>
        <end position="24"/>
    </location>
</feature>
<organism evidence="3 4">
    <name type="scientific">Paragonimus skrjabini miyazakii</name>
    <dbReference type="NCBI Taxonomy" id="59628"/>
    <lineage>
        <taxon>Eukaryota</taxon>
        <taxon>Metazoa</taxon>
        <taxon>Spiralia</taxon>
        <taxon>Lophotrochozoa</taxon>
        <taxon>Platyhelminthes</taxon>
        <taxon>Trematoda</taxon>
        <taxon>Digenea</taxon>
        <taxon>Plagiorchiida</taxon>
        <taxon>Troglotremata</taxon>
        <taxon>Troglotrematidae</taxon>
        <taxon>Paragonimus</taxon>
    </lineage>
</organism>
<comment type="caution">
    <text evidence="3">The sequence shown here is derived from an EMBL/GenBank/DDBJ whole genome shotgun (WGS) entry which is preliminary data.</text>
</comment>